<dbReference type="EMBL" id="CAWUPB010001195">
    <property type="protein sequence ID" value="CAK7355298.1"/>
    <property type="molecule type" value="Genomic_DNA"/>
</dbReference>
<dbReference type="AlphaFoldDB" id="A0AAV1SNB9"/>
<comment type="caution">
    <text evidence="1">The sequence shown here is derived from an EMBL/GenBank/DDBJ whole genome shotgun (WGS) entry which is preliminary data.</text>
</comment>
<reference evidence="1 2" key="1">
    <citation type="submission" date="2024-01" db="EMBL/GenBank/DDBJ databases">
        <authorList>
            <person name="Waweru B."/>
        </authorList>
    </citation>
    <scope>NUCLEOTIDE SEQUENCE [LARGE SCALE GENOMIC DNA]</scope>
</reference>
<evidence type="ECO:0000313" key="1">
    <source>
        <dbReference type="EMBL" id="CAK7355298.1"/>
    </source>
</evidence>
<evidence type="ECO:0000313" key="2">
    <source>
        <dbReference type="Proteomes" id="UP001314170"/>
    </source>
</evidence>
<keyword evidence="2" id="KW-1185">Reference proteome</keyword>
<proteinExistence type="predicted"/>
<gene>
    <name evidence="1" type="ORF">DCAF_LOCUS25595</name>
</gene>
<organism evidence="1 2">
    <name type="scientific">Dovyalis caffra</name>
    <dbReference type="NCBI Taxonomy" id="77055"/>
    <lineage>
        <taxon>Eukaryota</taxon>
        <taxon>Viridiplantae</taxon>
        <taxon>Streptophyta</taxon>
        <taxon>Embryophyta</taxon>
        <taxon>Tracheophyta</taxon>
        <taxon>Spermatophyta</taxon>
        <taxon>Magnoliopsida</taxon>
        <taxon>eudicotyledons</taxon>
        <taxon>Gunneridae</taxon>
        <taxon>Pentapetalae</taxon>
        <taxon>rosids</taxon>
        <taxon>fabids</taxon>
        <taxon>Malpighiales</taxon>
        <taxon>Salicaceae</taxon>
        <taxon>Flacourtieae</taxon>
        <taxon>Dovyalis</taxon>
    </lineage>
</organism>
<dbReference type="Proteomes" id="UP001314170">
    <property type="component" value="Unassembled WGS sequence"/>
</dbReference>
<name>A0AAV1SNB9_9ROSI</name>
<accession>A0AAV1SNB9</accession>
<sequence>MESNTVKEIQFSAEVQSRSTFSGAYVSLQVEYFRQGIIGLCPERTPSKKSQRPNRIYVLASETKNLGKLSLVFAVQDDAEISNHMYKLKHRSSKSSILDGVPAQP</sequence>
<protein>
    <submittedName>
        <fullName evidence="1">Uncharacterized protein</fullName>
    </submittedName>
</protein>